<feature type="binding site" description="axial binding residue" evidence="6">
    <location>
        <position position="306"/>
    </location>
    <ligand>
        <name>heme b</name>
        <dbReference type="ChEBI" id="CHEBI:60344"/>
    </ligand>
    <ligandPart>
        <name>Fe</name>
        <dbReference type="ChEBI" id="CHEBI:18248"/>
    </ligandPart>
</feature>
<keyword evidence="6" id="KW-0479">Metal-binding</keyword>
<dbReference type="Gene3D" id="1.10.640.10">
    <property type="entry name" value="Haem peroxidase domain superfamily, animal type"/>
    <property type="match status" value="1"/>
</dbReference>
<dbReference type="GO" id="GO:0006979">
    <property type="term" value="P:response to oxidative stress"/>
    <property type="evidence" value="ECO:0007669"/>
    <property type="project" value="InterPro"/>
</dbReference>
<dbReference type="PRINTS" id="PR00457">
    <property type="entry name" value="ANPEROXIDASE"/>
</dbReference>
<sequence>MLRLLPSRYDDGIFEPRSRQTDGSPLPSARLVSSTVTADSDAADDRFTLSVMQWGQFVDHDLALTPVFALPPYGTAIACCTPSGQPLPEADTHPQCLAIEVPANDSFYGPLGVRCMDFVRSLPAEAPDCGATADFQQQDVLTHFLDGSQIYGSDADQQRHLRELSGGRLRSQSGSLLPGDGDTFCSISGSSQQCFEAGDERVNEQVGLTLAHTIWLREHNRIAAVLAGRHADWDDERLFQEARRIVIAEYQHITYNEWLPTILDLDFLTRNELLVDNGSTYSTKYSSDVQTLVTNAFATAALRFGHSLVSGTIGLFSSLGVQVSSVMLRDVFFDPHLLYDPQRLTQLARGLTNQRTQRLDGNFASDVTEHLFEGDGDSHGLDLVALNIQRGRDHGLGTYNDARVATGQSRVPTWNALRRTMSAEEIEALRSVYGHVDDVDLFIAGVLERPMRHVVLGKTFGRLIGDQFIRLRHGDNFFYDLGGSERPWRLSSAQLEQVRRASWARVLCDNVADVTRIQPLAFRVADTGSNAVTSCDSDAIPRVNLDAW</sequence>
<dbReference type="PROSITE" id="PS50292">
    <property type="entry name" value="PEROXIDASE_3"/>
    <property type="match status" value="1"/>
</dbReference>
<evidence type="ECO:0000256" key="1">
    <source>
        <dbReference type="ARBA" id="ARBA00004613"/>
    </source>
</evidence>
<keyword evidence="4" id="KW-0732">Signal</keyword>
<dbReference type="GO" id="GO:0005576">
    <property type="term" value="C:extracellular region"/>
    <property type="evidence" value="ECO:0007669"/>
    <property type="project" value="UniProtKB-SubCell"/>
</dbReference>
<proteinExistence type="predicted"/>
<dbReference type="GO" id="GO:0046872">
    <property type="term" value="F:metal ion binding"/>
    <property type="evidence" value="ECO:0007669"/>
    <property type="project" value="UniProtKB-KW"/>
</dbReference>
<dbReference type="InterPro" id="IPR037120">
    <property type="entry name" value="Haem_peroxidase_sf_animal"/>
</dbReference>
<keyword evidence="6" id="KW-0349">Heme</keyword>
<dbReference type="EMBL" id="VIIS01001585">
    <property type="protein sequence ID" value="KAF0296027.1"/>
    <property type="molecule type" value="Genomic_DNA"/>
</dbReference>
<dbReference type="PANTHER" id="PTHR11475:SF4">
    <property type="entry name" value="CHORION PEROXIDASE"/>
    <property type="match status" value="1"/>
</dbReference>
<dbReference type="FunFam" id="1.10.640.10:FF:000003">
    <property type="entry name" value="chorion peroxidase"/>
    <property type="match status" value="1"/>
</dbReference>
<evidence type="ECO:0000313" key="8">
    <source>
        <dbReference type="Proteomes" id="UP000440578"/>
    </source>
</evidence>
<keyword evidence="2" id="KW-0964">Secreted</keyword>
<keyword evidence="6" id="KW-0408">Iron</keyword>
<dbReference type="Proteomes" id="UP000440578">
    <property type="component" value="Unassembled WGS sequence"/>
</dbReference>
<evidence type="ECO:0000256" key="2">
    <source>
        <dbReference type="ARBA" id="ARBA00022525"/>
    </source>
</evidence>
<keyword evidence="8" id="KW-1185">Reference proteome</keyword>
<dbReference type="GO" id="GO:0004601">
    <property type="term" value="F:peroxidase activity"/>
    <property type="evidence" value="ECO:0007669"/>
    <property type="project" value="UniProtKB-KW"/>
</dbReference>
<protein>
    <submittedName>
        <fullName evidence="7">Chorion peroxidase</fullName>
    </submittedName>
</protein>
<dbReference type="CDD" id="cd09823">
    <property type="entry name" value="peroxinectin_like"/>
    <property type="match status" value="1"/>
</dbReference>
<dbReference type="AlphaFoldDB" id="A0A6A4VHW7"/>
<evidence type="ECO:0000256" key="3">
    <source>
        <dbReference type="ARBA" id="ARBA00022559"/>
    </source>
</evidence>
<accession>A0A6A4VHW7</accession>
<comment type="subcellular location">
    <subcellularLocation>
        <location evidence="1">Secreted</location>
    </subcellularLocation>
</comment>
<comment type="caution">
    <text evidence="7">The sequence shown here is derived from an EMBL/GenBank/DDBJ whole genome shotgun (WGS) entry which is preliminary data.</text>
</comment>
<dbReference type="PANTHER" id="PTHR11475">
    <property type="entry name" value="OXIDASE/PEROXIDASE"/>
    <property type="match status" value="1"/>
</dbReference>
<keyword evidence="3 7" id="KW-0575">Peroxidase</keyword>
<evidence type="ECO:0000313" key="7">
    <source>
        <dbReference type="EMBL" id="KAF0296027.1"/>
    </source>
</evidence>
<dbReference type="InterPro" id="IPR019791">
    <property type="entry name" value="Haem_peroxidase_animal"/>
</dbReference>
<dbReference type="SUPFAM" id="SSF48113">
    <property type="entry name" value="Heme-dependent peroxidases"/>
    <property type="match status" value="1"/>
</dbReference>
<dbReference type="InterPro" id="IPR010255">
    <property type="entry name" value="Haem_peroxidase_sf"/>
</dbReference>
<evidence type="ECO:0000256" key="4">
    <source>
        <dbReference type="ARBA" id="ARBA00022729"/>
    </source>
</evidence>
<keyword evidence="5" id="KW-0325">Glycoprotein</keyword>
<dbReference type="Pfam" id="PF03098">
    <property type="entry name" value="An_peroxidase"/>
    <property type="match status" value="1"/>
</dbReference>
<keyword evidence="3 7" id="KW-0560">Oxidoreductase</keyword>
<evidence type="ECO:0000256" key="6">
    <source>
        <dbReference type="PIRSR" id="PIRSR619791-2"/>
    </source>
</evidence>
<evidence type="ECO:0000256" key="5">
    <source>
        <dbReference type="ARBA" id="ARBA00023180"/>
    </source>
</evidence>
<gene>
    <name evidence="7" type="primary">Pxt_1</name>
    <name evidence="7" type="ORF">FJT64_006490</name>
</gene>
<reference evidence="7 8" key="1">
    <citation type="submission" date="2019-07" db="EMBL/GenBank/DDBJ databases">
        <title>Draft genome assembly of a fouling barnacle, Amphibalanus amphitrite (Darwin, 1854): The first reference genome for Thecostraca.</title>
        <authorList>
            <person name="Kim W."/>
        </authorList>
    </citation>
    <scope>NUCLEOTIDE SEQUENCE [LARGE SCALE GENOMIC DNA]</scope>
    <source>
        <strain evidence="7">SNU_AA5</strain>
        <tissue evidence="7">Soma without cirri and trophi</tissue>
    </source>
</reference>
<name>A0A6A4VHW7_AMPAM</name>
<dbReference type="GO" id="GO:0020037">
    <property type="term" value="F:heme binding"/>
    <property type="evidence" value="ECO:0007669"/>
    <property type="project" value="InterPro"/>
</dbReference>
<dbReference type="OrthoDB" id="6505174at2759"/>
<organism evidence="7 8">
    <name type="scientific">Amphibalanus amphitrite</name>
    <name type="common">Striped barnacle</name>
    <name type="synonym">Balanus amphitrite</name>
    <dbReference type="NCBI Taxonomy" id="1232801"/>
    <lineage>
        <taxon>Eukaryota</taxon>
        <taxon>Metazoa</taxon>
        <taxon>Ecdysozoa</taxon>
        <taxon>Arthropoda</taxon>
        <taxon>Crustacea</taxon>
        <taxon>Multicrustacea</taxon>
        <taxon>Cirripedia</taxon>
        <taxon>Thoracica</taxon>
        <taxon>Thoracicalcarea</taxon>
        <taxon>Balanomorpha</taxon>
        <taxon>Balanoidea</taxon>
        <taxon>Balanidae</taxon>
        <taxon>Amphibalaninae</taxon>
        <taxon>Amphibalanus</taxon>
    </lineage>
</organism>